<dbReference type="AlphaFoldDB" id="A0A7J6VAJ6"/>
<dbReference type="Proteomes" id="UP000554482">
    <property type="component" value="Unassembled WGS sequence"/>
</dbReference>
<evidence type="ECO:0000313" key="2">
    <source>
        <dbReference type="EMBL" id="KAF5181698.1"/>
    </source>
</evidence>
<name>A0A7J6VAJ6_THATH</name>
<proteinExistence type="predicted"/>
<dbReference type="EMBL" id="JABWDY010035833">
    <property type="protein sequence ID" value="KAF5181698.1"/>
    <property type="molecule type" value="Genomic_DNA"/>
</dbReference>
<gene>
    <name evidence="2" type="ORF">FRX31_028714</name>
</gene>
<accession>A0A7J6VAJ6</accession>
<sequence length="90" mass="10172">MFDLFGSGTAKCCHFKREPLLSEKTLEECVVINDSVVYYVEPAESVFGEHSVRKVHELQESISMQVTQEPNVSDEQSKQTIRSSLEATFS</sequence>
<protein>
    <submittedName>
        <fullName evidence="2">Uncharacterized protein</fullName>
    </submittedName>
</protein>
<evidence type="ECO:0000256" key="1">
    <source>
        <dbReference type="SAM" id="MobiDB-lite"/>
    </source>
</evidence>
<reference evidence="2 3" key="1">
    <citation type="submission" date="2020-06" db="EMBL/GenBank/DDBJ databases">
        <title>Transcriptomic and genomic resources for Thalictrum thalictroides and T. hernandezii: Facilitating candidate gene discovery in an emerging model plant lineage.</title>
        <authorList>
            <person name="Arias T."/>
            <person name="Riano-Pachon D.M."/>
            <person name="Di Stilio V.S."/>
        </authorList>
    </citation>
    <scope>NUCLEOTIDE SEQUENCE [LARGE SCALE GENOMIC DNA]</scope>
    <source>
        <strain evidence="3">cv. WT478/WT964</strain>
        <tissue evidence="2">Leaves</tissue>
    </source>
</reference>
<feature type="region of interest" description="Disordered" evidence="1">
    <location>
        <begin position="65"/>
        <end position="90"/>
    </location>
</feature>
<comment type="caution">
    <text evidence="2">The sequence shown here is derived from an EMBL/GenBank/DDBJ whole genome shotgun (WGS) entry which is preliminary data.</text>
</comment>
<organism evidence="2 3">
    <name type="scientific">Thalictrum thalictroides</name>
    <name type="common">Rue-anemone</name>
    <name type="synonym">Anemone thalictroides</name>
    <dbReference type="NCBI Taxonomy" id="46969"/>
    <lineage>
        <taxon>Eukaryota</taxon>
        <taxon>Viridiplantae</taxon>
        <taxon>Streptophyta</taxon>
        <taxon>Embryophyta</taxon>
        <taxon>Tracheophyta</taxon>
        <taxon>Spermatophyta</taxon>
        <taxon>Magnoliopsida</taxon>
        <taxon>Ranunculales</taxon>
        <taxon>Ranunculaceae</taxon>
        <taxon>Thalictroideae</taxon>
        <taxon>Thalictrum</taxon>
    </lineage>
</organism>
<evidence type="ECO:0000313" key="3">
    <source>
        <dbReference type="Proteomes" id="UP000554482"/>
    </source>
</evidence>
<keyword evidence="3" id="KW-1185">Reference proteome</keyword>